<dbReference type="EC" id="4.2.1.1" evidence="3 9"/>
<evidence type="ECO:0000256" key="9">
    <source>
        <dbReference type="RuleBase" id="RU367011"/>
    </source>
</evidence>
<comment type="catalytic activity">
    <reaction evidence="8 9">
        <text>hydrogencarbonate + H(+) = CO2 + H2O</text>
        <dbReference type="Rhea" id="RHEA:10748"/>
        <dbReference type="ChEBI" id="CHEBI:15377"/>
        <dbReference type="ChEBI" id="CHEBI:15378"/>
        <dbReference type="ChEBI" id="CHEBI:16526"/>
        <dbReference type="ChEBI" id="CHEBI:17544"/>
        <dbReference type="EC" id="4.2.1.1"/>
    </reaction>
</comment>
<dbReference type="FunFam" id="3.10.200.10:FF:000003">
    <property type="entry name" value="Carbonic anhydrase 12"/>
    <property type="match status" value="1"/>
</dbReference>
<organism evidence="11">
    <name type="scientific">Corallium rubrum</name>
    <dbReference type="NCBI Taxonomy" id="142104"/>
    <lineage>
        <taxon>Eukaryota</taxon>
        <taxon>Metazoa</taxon>
        <taxon>Cnidaria</taxon>
        <taxon>Anthozoa</taxon>
        <taxon>Octocorallia</taxon>
        <taxon>Scleralcyonacea</taxon>
        <taxon>Coralliidae</taxon>
        <taxon>Corallium</taxon>
    </lineage>
</organism>
<dbReference type="CDD" id="cd00326">
    <property type="entry name" value="alpha_CA"/>
    <property type="match status" value="1"/>
</dbReference>
<evidence type="ECO:0000256" key="6">
    <source>
        <dbReference type="ARBA" id="ARBA00023180"/>
    </source>
</evidence>
<keyword evidence="7 9" id="KW-0456">Lyase</keyword>
<dbReference type="GO" id="GO:0008270">
    <property type="term" value="F:zinc ion binding"/>
    <property type="evidence" value="ECO:0007669"/>
    <property type="project" value="UniProtKB-UniRule"/>
</dbReference>
<dbReference type="EMBL" id="KU557748">
    <property type="protein sequence ID" value="ANJ59761.1"/>
    <property type="molecule type" value="mRNA"/>
</dbReference>
<feature type="domain" description="Alpha-carbonic anhydrase" evidence="10">
    <location>
        <begin position="28"/>
        <end position="280"/>
    </location>
</feature>
<comment type="similarity">
    <text evidence="2 9">Belongs to the alpha-carbonic anhydrase family.</text>
</comment>
<name>A0A1B0Y2D6_9CNID</name>
<gene>
    <name evidence="11" type="primary">CA6</name>
</gene>
<dbReference type="PROSITE" id="PS51144">
    <property type="entry name" value="ALPHA_CA_2"/>
    <property type="match status" value="1"/>
</dbReference>
<reference evidence="11" key="1">
    <citation type="journal article" date="2016" name="PLoS ONE">
        <title>Carbonic Anhydrases in Cnidarians: Novel Perspectives from the Octocorallian Corallium rubrum.</title>
        <authorList>
            <person name="Le Goff C."/>
            <person name="Ganot P."/>
            <person name="Zoccola D."/>
            <person name="Caminiti-Segonds N."/>
            <person name="Allemand D."/>
            <person name="Tambutte S."/>
        </authorList>
    </citation>
    <scope>NUCLEOTIDE SEQUENCE</scope>
</reference>
<evidence type="ECO:0000256" key="4">
    <source>
        <dbReference type="ARBA" id="ARBA00022723"/>
    </source>
</evidence>
<dbReference type="PROSITE" id="PS00162">
    <property type="entry name" value="ALPHA_CA_1"/>
    <property type="match status" value="1"/>
</dbReference>
<feature type="chain" id="PRO_5025099454" description="Carbonic anhydrase" evidence="9">
    <location>
        <begin position="24"/>
        <end position="281"/>
    </location>
</feature>
<dbReference type="PANTHER" id="PTHR18952:SF265">
    <property type="entry name" value="CARBONIC ANHYDRASE"/>
    <property type="match status" value="1"/>
</dbReference>
<evidence type="ECO:0000256" key="2">
    <source>
        <dbReference type="ARBA" id="ARBA00010718"/>
    </source>
</evidence>
<feature type="signal peptide" evidence="9">
    <location>
        <begin position="1"/>
        <end position="23"/>
    </location>
</feature>
<dbReference type="GO" id="GO:0005886">
    <property type="term" value="C:plasma membrane"/>
    <property type="evidence" value="ECO:0007669"/>
    <property type="project" value="TreeGrafter"/>
</dbReference>
<evidence type="ECO:0000256" key="1">
    <source>
        <dbReference type="ARBA" id="ARBA00002904"/>
    </source>
</evidence>
<accession>A0A1B0Y2D6</accession>
<evidence type="ECO:0000256" key="7">
    <source>
        <dbReference type="ARBA" id="ARBA00023239"/>
    </source>
</evidence>
<keyword evidence="4 9" id="KW-0479">Metal-binding</keyword>
<dbReference type="InterPro" id="IPR023561">
    <property type="entry name" value="Carbonic_anhydrase_a-class"/>
</dbReference>
<keyword evidence="5 9" id="KW-0862">Zinc</keyword>
<protein>
    <recommendedName>
        <fullName evidence="3 9">Carbonic anhydrase</fullName>
        <ecNumber evidence="3 9">4.2.1.1</ecNumber>
    </recommendedName>
</protein>
<evidence type="ECO:0000256" key="5">
    <source>
        <dbReference type="ARBA" id="ARBA00022833"/>
    </source>
</evidence>
<dbReference type="InterPro" id="IPR001148">
    <property type="entry name" value="CA_dom"/>
</dbReference>
<comment type="cofactor">
    <cofactor evidence="9">
        <name>Zn(2+)</name>
        <dbReference type="ChEBI" id="CHEBI:29105"/>
    </cofactor>
</comment>
<evidence type="ECO:0000259" key="10">
    <source>
        <dbReference type="PROSITE" id="PS51144"/>
    </source>
</evidence>
<proteinExistence type="evidence at transcript level"/>
<dbReference type="InterPro" id="IPR036398">
    <property type="entry name" value="CA_dom_sf"/>
</dbReference>
<sequence length="281" mass="32055">MNVLIMSVLFFASCFQLFDPSEAASHGQEWSYEGKTGPSFWYHSYPKCSGDQQSPIDIEPRQTTYKENLENSLVFNYGWTNTPSYIMKNNGHSLQVNVPSARATLTYNAKSFALDQFHFHWGCENGKGSEHLINGLSYPAELHLVHHNERYSSLAEAVDKPDGLAVVSVMIKVGRYNKAFRKFLRFSPNVIDAGQSVYVPSFDLTRLLPGNKEKFYRYDGSLTTPPCYESVTWTVMDGTIEISQSQLNRFRKLRRSDGQALVDNFRPVQPTNNRMVFRSFA</sequence>
<keyword evidence="6" id="KW-0325">Glycoprotein</keyword>
<dbReference type="Gene3D" id="3.10.200.10">
    <property type="entry name" value="Alpha carbonic anhydrase"/>
    <property type="match status" value="1"/>
</dbReference>
<dbReference type="GO" id="GO:0004089">
    <property type="term" value="F:carbonate dehydratase activity"/>
    <property type="evidence" value="ECO:0007669"/>
    <property type="project" value="UniProtKB-UniRule"/>
</dbReference>
<dbReference type="SUPFAM" id="SSF51069">
    <property type="entry name" value="Carbonic anhydrase"/>
    <property type="match status" value="1"/>
</dbReference>
<dbReference type="Pfam" id="PF00194">
    <property type="entry name" value="Carb_anhydrase"/>
    <property type="match status" value="1"/>
</dbReference>
<dbReference type="AlphaFoldDB" id="A0A1B0Y2D6"/>
<comment type="function">
    <text evidence="1 9">Reversible hydration of carbon dioxide.</text>
</comment>
<evidence type="ECO:0000313" key="11">
    <source>
        <dbReference type="EMBL" id="ANJ59761.1"/>
    </source>
</evidence>
<keyword evidence="9" id="KW-0732">Signal</keyword>
<evidence type="ECO:0000256" key="3">
    <source>
        <dbReference type="ARBA" id="ARBA00012925"/>
    </source>
</evidence>
<dbReference type="InterPro" id="IPR018338">
    <property type="entry name" value="Carbonic_anhydrase_a-class_CS"/>
</dbReference>
<evidence type="ECO:0000256" key="8">
    <source>
        <dbReference type="ARBA" id="ARBA00048348"/>
    </source>
</evidence>
<dbReference type="SMART" id="SM01057">
    <property type="entry name" value="Carb_anhydrase"/>
    <property type="match status" value="1"/>
</dbReference>
<dbReference type="PANTHER" id="PTHR18952">
    <property type="entry name" value="CARBONIC ANHYDRASE"/>
    <property type="match status" value="1"/>
</dbReference>